<evidence type="ECO:0000313" key="2">
    <source>
        <dbReference type="Proteomes" id="UP001055811"/>
    </source>
</evidence>
<gene>
    <name evidence="1" type="ORF">L2E82_01423</name>
</gene>
<dbReference type="EMBL" id="CM042009">
    <property type="protein sequence ID" value="KAI3788651.1"/>
    <property type="molecule type" value="Genomic_DNA"/>
</dbReference>
<evidence type="ECO:0000313" key="1">
    <source>
        <dbReference type="EMBL" id="KAI3788651.1"/>
    </source>
</evidence>
<name>A0ACB9H049_CICIN</name>
<organism evidence="1 2">
    <name type="scientific">Cichorium intybus</name>
    <name type="common">Chicory</name>
    <dbReference type="NCBI Taxonomy" id="13427"/>
    <lineage>
        <taxon>Eukaryota</taxon>
        <taxon>Viridiplantae</taxon>
        <taxon>Streptophyta</taxon>
        <taxon>Embryophyta</taxon>
        <taxon>Tracheophyta</taxon>
        <taxon>Spermatophyta</taxon>
        <taxon>Magnoliopsida</taxon>
        <taxon>eudicotyledons</taxon>
        <taxon>Gunneridae</taxon>
        <taxon>Pentapetalae</taxon>
        <taxon>asterids</taxon>
        <taxon>campanulids</taxon>
        <taxon>Asterales</taxon>
        <taxon>Asteraceae</taxon>
        <taxon>Cichorioideae</taxon>
        <taxon>Cichorieae</taxon>
        <taxon>Cichoriinae</taxon>
        <taxon>Cichorium</taxon>
    </lineage>
</organism>
<reference evidence="2" key="1">
    <citation type="journal article" date="2022" name="Mol. Ecol. Resour.">
        <title>The genomes of chicory, endive, great burdock and yacon provide insights into Asteraceae palaeo-polyploidization history and plant inulin production.</title>
        <authorList>
            <person name="Fan W."/>
            <person name="Wang S."/>
            <person name="Wang H."/>
            <person name="Wang A."/>
            <person name="Jiang F."/>
            <person name="Liu H."/>
            <person name="Zhao H."/>
            <person name="Xu D."/>
            <person name="Zhang Y."/>
        </authorList>
    </citation>
    <scope>NUCLEOTIDE SEQUENCE [LARGE SCALE GENOMIC DNA]</scope>
    <source>
        <strain evidence="2">cv. Punajuju</strain>
    </source>
</reference>
<comment type="caution">
    <text evidence="1">The sequence shown here is derived from an EMBL/GenBank/DDBJ whole genome shotgun (WGS) entry which is preliminary data.</text>
</comment>
<dbReference type="Proteomes" id="UP001055811">
    <property type="component" value="Linkage Group LG01"/>
</dbReference>
<reference evidence="1 2" key="2">
    <citation type="journal article" date="2022" name="Mol. Ecol. Resour.">
        <title>The genomes of chicory, endive, great burdock and yacon provide insights into Asteraceae paleo-polyploidization history and plant inulin production.</title>
        <authorList>
            <person name="Fan W."/>
            <person name="Wang S."/>
            <person name="Wang H."/>
            <person name="Wang A."/>
            <person name="Jiang F."/>
            <person name="Liu H."/>
            <person name="Zhao H."/>
            <person name="Xu D."/>
            <person name="Zhang Y."/>
        </authorList>
    </citation>
    <scope>NUCLEOTIDE SEQUENCE [LARGE SCALE GENOMIC DNA]</scope>
    <source>
        <strain evidence="2">cv. Punajuju</strain>
        <tissue evidence="1">Leaves</tissue>
    </source>
</reference>
<proteinExistence type="predicted"/>
<protein>
    <submittedName>
        <fullName evidence="1">Uncharacterized protein</fullName>
    </submittedName>
</protein>
<sequence>MTLCVLLRQDGSINPWVAFGLGWWLLHGSDDAIASHAFTLPPRIIVPIHNLSYSPSASCLCFSSLIIIMQKEADGVLASEEDDGRRQSKPTFLNCFPLLFGSCFTWSWSIALLFSCEYDQFLLIRIIISQLLVGPLAI</sequence>
<keyword evidence="2" id="KW-1185">Reference proteome</keyword>
<accession>A0ACB9H049</accession>